<protein>
    <recommendedName>
        <fullName evidence="2 8">Site-specific DNA-methyltransferase (adenine-specific)</fullName>
        <ecNumber evidence="2 8">2.1.1.72</ecNumber>
    </recommendedName>
</protein>
<evidence type="ECO:0000313" key="10">
    <source>
        <dbReference type="Proteomes" id="UP000721920"/>
    </source>
</evidence>
<comment type="similarity">
    <text evidence="1 8">Belongs to the N(4)/N(6)-methyltransferase family.</text>
</comment>
<dbReference type="Pfam" id="PF02086">
    <property type="entry name" value="MethyltransfD12"/>
    <property type="match status" value="1"/>
</dbReference>
<dbReference type="PRINTS" id="PR00505">
    <property type="entry name" value="D12N6MTFRASE"/>
</dbReference>
<gene>
    <name evidence="9" type="ORF">K8U88_00855</name>
</gene>
<feature type="binding site" evidence="7">
    <location>
        <position position="19"/>
    </location>
    <ligand>
        <name>S-adenosyl-L-methionine</name>
        <dbReference type="ChEBI" id="CHEBI:59789"/>
    </ligand>
</feature>
<dbReference type="EC" id="2.1.1.72" evidence="2 8"/>
<dbReference type="PIRSF" id="PIRSF000398">
    <property type="entry name" value="M_m6A_EcoRV"/>
    <property type="match status" value="1"/>
</dbReference>
<dbReference type="GO" id="GO:0043565">
    <property type="term" value="F:sequence-specific DNA binding"/>
    <property type="evidence" value="ECO:0007669"/>
    <property type="project" value="TreeGrafter"/>
</dbReference>
<dbReference type="GO" id="GO:0006298">
    <property type="term" value="P:mismatch repair"/>
    <property type="evidence" value="ECO:0007669"/>
    <property type="project" value="TreeGrafter"/>
</dbReference>
<evidence type="ECO:0000256" key="4">
    <source>
        <dbReference type="ARBA" id="ARBA00022679"/>
    </source>
</evidence>
<evidence type="ECO:0000256" key="5">
    <source>
        <dbReference type="ARBA" id="ARBA00022691"/>
    </source>
</evidence>
<dbReference type="EMBL" id="DYXN01000013">
    <property type="protein sequence ID" value="HJE86109.1"/>
    <property type="molecule type" value="Genomic_DNA"/>
</dbReference>
<name>A0A921JVT1_9LACO</name>
<dbReference type="PANTHER" id="PTHR30481">
    <property type="entry name" value="DNA ADENINE METHYLASE"/>
    <property type="match status" value="1"/>
</dbReference>
<keyword evidence="5 8" id="KW-0949">S-adenosyl-L-methionine</keyword>
<evidence type="ECO:0000256" key="3">
    <source>
        <dbReference type="ARBA" id="ARBA00022603"/>
    </source>
</evidence>
<evidence type="ECO:0000256" key="6">
    <source>
        <dbReference type="ARBA" id="ARBA00047942"/>
    </source>
</evidence>
<dbReference type="NCBIfam" id="TIGR00571">
    <property type="entry name" value="dam"/>
    <property type="match status" value="1"/>
</dbReference>
<evidence type="ECO:0000313" key="9">
    <source>
        <dbReference type="EMBL" id="HJE86109.1"/>
    </source>
</evidence>
<dbReference type="GO" id="GO:0032259">
    <property type="term" value="P:methylation"/>
    <property type="evidence" value="ECO:0007669"/>
    <property type="project" value="UniProtKB-KW"/>
</dbReference>
<dbReference type="InterPro" id="IPR012327">
    <property type="entry name" value="MeTrfase_D12"/>
</dbReference>
<dbReference type="GO" id="GO:1904047">
    <property type="term" value="F:S-adenosyl-L-methionine binding"/>
    <property type="evidence" value="ECO:0007669"/>
    <property type="project" value="TreeGrafter"/>
</dbReference>
<feature type="binding site" evidence="7">
    <location>
        <position position="60"/>
    </location>
    <ligand>
        <name>S-adenosyl-L-methionine</name>
        <dbReference type="ChEBI" id="CHEBI:59789"/>
    </ligand>
</feature>
<feature type="binding site" evidence="7">
    <location>
        <position position="15"/>
    </location>
    <ligand>
        <name>S-adenosyl-L-methionine</name>
        <dbReference type="ChEBI" id="CHEBI:59789"/>
    </ligand>
</feature>
<dbReference type="InterPro" id="IPR002052">
    <property type="entry name" value="DNA_methylase_N6_adenine_CS"/>
</dbReference>
<reference evidence="9" key="2">
    <citation type="submission" date="2021-09" db="EMBL/GenBank/DDBJ databases">
        <authorList>
            <person name="Gilroy R."/>
        </authorList>
    </citation>
    <scope>NUCLEOTIDE SEQUENCE</scope>
    <source>
        <strain evidence="9">CHK173-2145</strain>
    </source>
</reference>
<reference evidence="9" key="1">
    <citation type="journal article" date="2021" name="PeerJ">
        <title>Extensive microbial diversity within the chicken gut microbiome revealed by metagenomics and culture.</title>
        <authorList>
            <person name="Gilroy R."/>
            <person name="Ravi A."/>
            <person name="Getino M."/>
            <person name="Pursley I."/>
            <person name="Horton D.L."/>
            <person name="Alikhan N.F."/>
            <person name="Baker D."/>
            <person name="Gharbi K."/>
            <person name="Hall N."/>
            <person name="Watson M."/>
            <person name="Adriaenssens E.M."/>
            <person name="Foster-Nyarko E."/>
            <person name="Jarju S."/>
            <person name="Secka A."/>
            <person name="Antonio M."/>
            <person name="Oren A."/>
            <person name="Chaudhuri R.R."/>
            <person name="La Ragione R."/>
            <person name="Hildebrand F."/>
            <person name="Pallen M.J."/>
        </authorList>
    </citation>
    <scope>NUCLEOTIDE SEQUENCE</scope>
    <source>
        <strain evidence="9">CHK173-2145</strain>
    </source>
</reference>
<dbReference type="Proteomes" id="UP000721920">
    <property type="component" value="Unassembled WGS sequence"/>
</dbReference>
<sequence>MGKRNNDMVKPFLKWAGGKRQLLPEIEKYLPTDFNDYYEPFVGGGAVFLAIQNKKTTINDFNASLINTYKVVRDDVEALIQLLKIHEEHNSSDYYYELRSWDRSDLINEKSNVELAARFIYLNKTGFNGLYRVNKKNQINVPYGKYKHPAIVNAEVLRAVSQYLESSNTEIMNGDFAAAVATAKKGDFVYFDPPYAPVVDDKSSFVSYTLNGFNDDDQRRLYATFKALDERGVYVMLSNSSVEFIHDLYADYQETTQIVHANRAINSNAKGRGKVDEVLVMNYDYRDAKQ</sequence>
<keyword evidence="4 8" id="KW-0808">Transferase</keyword>
<evidence type="ECO:0000256" key="2">
    <source>
        <dbReference type="ARBA" id="ARBA00011900"/>
    </source>
</evidence>
<dbReference type="PROSITE" id="PS00092">
    <property type="entry name" value="N6_MTASE"/>
    <property type="match status" value="1"/>
</dbReference>
<dbReference type="AlphaFoldDB" id="A0A921JVT1"/>
<dbReference type="SUPFAM" id="SSF53335">
    <property type="entry name" value="S-adenosyl-L-methionine-dependent methyltransferases"/>
    <property type="match status" value="1"/>
</dbReference>
<dbReference type="InterPro" id="IPR029063">
    <property type="entry name" value="SAM-dependent_MTases_sf"/>
</dbReference>
<dbReference type="PANTHER" id="PTHR30481:SF3">
    <property type="entry name" value="DNA ADENINE METHYLASE"/>
    <property type="match status" value="1"/>
</dbReference>
<dbReference type="GO" id="GO:0009307">
    <property type="term" value="P:DNA restriction-modification system"/>
    <property type="evidence" value="ECO:0007669"/>
    <property type="project" value="InterPro"/>
</dbReference>
<comment type="caution">
    <text evidence="9">The sequence shown here is derived from an EMBL/GenBank/DDBJ whole genome shotgun (WGS) entry which is preliminary data.</text>
</comment>
<dbReference type="GO" id="GO:0009007">
    <property type="term" value="F:site-specific DNA-methyltransferase (adenine-specific) activity"/>
    <property type="evidence" value="ECO:0007669"/>
    <property type="project" value="UniProtKB-UniRule"/>
</dbReference>
<evidence type="ECO:0000256" key="8">
    <source>
        <dbReference type="RuleBase" id="RU361257"/>
    </source>
</evidence>
<comment type="catalytic activity">
    <reaction evidence="6 8">
        <text>a 2'-deoxyadenosine in DNA + S-adenosyl-L-methionine = an N(6)-methyl-2'-deoxyadenosine in DNA + S-adenosyl-L-homocysteine + H(+)</text>
        <dbReference type="Rhea" id="RHEA:15197"/>
        <dbReference type="Rhea" id="RHEA-COMP:12418"/>
        <dbReference type="Rhea" id="RHEA-COMP:12419"/>
        <dbReference type="ChEBI" id="CHEBI:15378"/>
        <dbReference type="ChEBI" id="CHEBI:57856"/>
        <dbReference type="ChEBI" id="CHEBI:59789"/>
        <dbReference type="ChEBI" id="CHEBI:90615"/>
        <dbReference type="ChEBI" id="CHEBI:90616"/>
        <dbReference type="EC" id="2.1.1.72"/>
    </reaction>
</comment>
<dbReference type="InterPro" id="IPR012263">
    <property type="entry name" value="M_m6A_EcoRV"/>
</dbReference>
<evidence type="ECO:0000256" key="7">
    <source>
        <dbReference type="PIRSR" id="PIRSR000398-1"/>
    </source>
</evidence>
<keyword evidence="3 8" id="KW-0489">Methyltransferase</keyword>
<feature type="binding site" evidence="7">
    <location>
        <position position="192"/>
    </location>
    <ligand>
        <name>S-adenosyl-L-methionine</name>
        <dbReference type="ChEBI" id="CHEBI:59789"/>
    </ligand>
</feature>
<dbReference type="Gene3D" id="3.40.50.150">
    <property type="entry name" value="Vaccinia Virus protein VP39"/>
    <property type="match status" value="1"/>
</dbReference>
<dbReference type="Gene3D" id="1.10.1020.10">
    <property type="entry name" value="Adenine-specific Methyltransferase, Domain 2"/>
    <property type="match status" value="1"/>
</dbReference>
<dbReference type="InterPro" id="IPR023095">
    <property type="entry name" value="Ade_MeTrfase_dom_2"/>
</dbReference>
<proteinExistence type="inferred from homology"/>
<organism evidence="9 10">
    <name type="scientific">Levilactobacillus hammesii</name>
    <dbReference type="NCBI Taxonomy" id="267633"/>
    <lineage>
        <taxon>Bacteria</taxon>
        <taxon>Bacillati</taxon>
        <taxon>Bacillota</taxon>
        <taxon>Bacilli</taxon>
        <taxon>Lactobacillales</taxon>
        <taxon>Lactobacillaceae</taxon>
        <taxon>Levilactobacillus</taxon>
    </lineage>
</organism>
<evidence type="ECO:0000256" key="1">
    <source>
        <dbReference type="ARBA" id="ARBA00006594"/>
    </source>
</evidence>
<accession>A0A921JVT1</accession>